<keyword evidence="2 8" id="KW-0812">Transmembrane</keyword>
<dbReference type="Pfam" id="PF13962">
    <property type="entry name" value="PGG"/>
    <property type="match status" value="1"/>
</dbReference>
<evidence type="ECO:0000256" key="6">
    <source>
        <dbReference type="ARBA" id="ARBA00023136"/>
    </source>
</evidence>
<keyword evidence="3" id="KW-0677">Repeat</keyword>
<comment type="subcellular location">
    <subcellularLocation>
        <location evidence="1">Membrane</location>
        <topology evidence="1">Multi-pass membrane protein</topology>
    </subcellularLocation>
</comment>
<feature type="repeat" description="ANK" evidence="7">
    <location>
        <begin position="142"/>
        <end position="174"/>
    </location>
</feature>
<evidence type="ECO:0000256" key="1">
    <source>
        <dbReference type="ARBA" id="ARBA00004141"/>
    </source>
</evidence>
<feature type="transmembrane region" description="Helical" evidence="8">
    <location>
        <begin position="445"/>
        <end position="466"/>
    </location>
</feature>
<evidence type="ECO:0000256" key="2">
    <source>
        <dbReference type="ARBA" id="ARBA00022692"/>
    </source>
</evidence>
<dbReference type="Pfam" id="PF12796">
    <property type="entry name" value="Ank_2"/>
    <property type="match status" value="4"/>
</dbReference>
<evidence type="ECO:0000313" key="10">
    <source>
        <dbReference type="Proteomes" id="UP001652623"/>
    </source>
</evidence>
<dbReference type="PANTHER" id="PTHR24186:SF50">
    <property type="entry name" value="ANKYRIN REPEAT-CONTAINING PROTEIN ITN1-LIKE ISOFORM X1"/>
    <property type="match status" value="1"/>
</dbReference>
<sequence length="585" mass="65474">MEISLAISDANEVVSIPIQAENKNKYMDVVFYNAAVKGEIDVVEEQADNLARLLTPRNNTILHINILARPKEMESIEFVRSVLDKCPPLLFHANDKGETPLHIAARFGHHQVVKVLLEHAKSPRNIELESGTRQILQMTSKQKDTALHEAVRMNHTQVVRLLIKEDPDFSYSANKTGETPLYLAVERSYNHLAFEILDFCTSLVHRGPNGRTTLHAAVIKQDQEMTRRILERTKSTLTSEVDDEGWTPLHHCASFRGCLVILKMLLEADKSAAYISSKNDQLTPLHLAIQQRNIDIIKELILQCPDSTELVDHHERNVLHLAADTYFRDIWSFLLKNPAIEKLIKDKDDQGNTPLHVLAAANPISFFDVITRHPLPGLDKNEVNNENKTVLDVSLETQSGQLYLEIYILILQVLLPKFGNWKRSSRKSINRKIVSELYAARESHLLVATLIATVTFAAGFTMPGGYNSEKGDPGRGLAILSKKSAFQAFIITDTIAMVLSTSAVFLHFLLAMTTSSNLSPTKSKLVVVAFILTIYAMEAMIIAFAVGTYSVLGNSSALSIIIIIISLLFFLFSVPAFMIKLYLNK</sequence>
<feature type="repeat" description="ANK" evidence="7">
    <location>
        <begin position="280"/>
        <end position="301"/>
    </location>
</feature>
<dbReference type="PANTHER" id="PTHR24186">
    <property type="entry name" value="PROTEIN PHOSPHATASE 1 REGULATORY SUBUNIT"/>
    <property type="match status" value="1"/>
</dbReference>
<evidence type="ECO:0000256" key="8">
    <source>
        <dbReference type="SAM" id="Phobius"/>
    </source>
</evidence>
<keyword evidence="5 7" id="KW-0040">ANK repeat</keyword>
<evidence type="ECO:0000256" key="4">
    <source>
        <dbReference type="ARBA" id="ARBA00022989"/>
    </source>
</evidence>
<dbReference type="InterPro" id="IPR026961">
    <property type="entry name" value="PGG_dom"/>
</dbReference>
<keyword evidence="6 8" id="KW-0472">Membrane</keyword>
<protein>
    <submittedName>
        <fullName evidence="11">Ankyrin repeat-containing protein At5g02620-like</fullName>
    </submittedName>
</protein>
<dbReference type="KEGG" id="zju:107425526"/>
<keyword evidence="10" id="KW-1185">Reference proteome</keyword>
<name>A0A6P4AYB3_ZIZJJ</name>
<evidence type="ECO:0000256" key="5">
    <source>
        <dbReference type="ARBA" id="ARBA00023043"/>
    </source>
</evidence>
<evidence type="ECO:0000259" key="9">
    <source>
        <dbReference type="Pfam" id="PF13962"/>
    </source>
</evidence>
<feature type="transmembrane region" description="Helical" evidence="8">
    <location>
        <begin position="525"/>
        <end position="552"/>
    </location>
</feature>
<feature type="transmembrane region" description="Helical" evidence="8">
    <location>
        <begin position="402"/>
        <end position="421"/>
    </location>
</feature>
<dbReference type="Proteomes" id="UP001652623">
    <property type="component" value="Chromosome 7"/>
</dbReference>
<dbReference type="SMART" id="SM00248">
    <property type="entry name" value="ANK"/>
    <property type="match status" value="9"/>
</dbReference>
<proteinExistence type="predicted"/>
<dbReference type="PROSITE" id="PS50297">
    <property type="entry name" value="ANK_REP_REGION"/>
    <property type="match status" value="3"/>
</dbReference>
<evidence type="ECO:0000256" key="7">
    <source>
        <dbReference type="PROSITE-ProRule" id="PRU00023"/>
    </source>
</evidence>
<feature type="domain" description="PGG" evidence="9">
    <location>
        <begin position="437"/>
        <end position="550"/>
    </location>
</feature>
<dbReference type="GeneID" id="107425526"/>
<accession>A0A6P4AYB3</accession>
<evidence type="ECO:0000313" key="11">
    <source>
        <dbReference type="RefSeq" id="XP_015891019.3"/>
    </source>
</evidence>
<dbReference type="AlphaFoldDB" id="A0A6P4AYB3"/>
<dbReference type="InterPro" id="IPR002110">
    <property type="entry name" value="Ankyrin_rpt"/>
</dbReference>
<feature type="transmembrane region" description="Helical" evidence="8">
    <location>
        <begin position="558"/>
        <end position="583"/>
    </location>
</feature>
<dbReference type="GO" id="GO:0005886">
    <property type="term" value="C:plasma membrane"/>
    <property type="evidence" value="ECO:0007669"/>
    <property type="project" value="TreeGrafter"/>
</dbReference>
<reference evidence="11" key="1">
    <citation type="submission" date="2025-08" db="UniProtKB">
        <authorList>
            <consortium name="RefSeq"/>
        </authorList>
    </citation>
    <scope>IDENTIFICATION</scope>
    <source>
        <tissue evidence="11">Seedling</tissue>
    </source>
</reference>
<dbReference type="InterPro" id="IPR036770">
    <property type="entry name" value="Ankyrin_rpt-contain_sf"/>
</dbReference>
<dbReference type="InParanoid" id="A0A6P4AYB3"/>
<evidence type="ECO:0000256" key="3">
    <source>
        <dbReference type="ARBA" id="ARBA00022737"/>
    </source>
</evidence>
<feature type="transmembrane region" description="Helical" evidence="8">
    <location>
        <begin position="486"/>
        <end position="513"/>
    </location>
</feature>
<dbReference type="SUPFAM" id="SSF48403">
    <property type="entry name" value="Ankyrin repeat"/>
    <property type="match status" value="1"/>
</dbReference>
<feature type="repeat" description="ANK" evidence="7">
    <location>
        <begin position="96"/>
        <end position="119"/>
    </location>
</feature>
<dbReference type="Gene3D" id="1.25.40.20">
    <property type="entry name" value="Ankyrin repeat-containing domain"/>
    <property type="match status" value="1"/>
</dbReference>
<dbReference type="RefSeq" id="XP_015891019.3">
    <property type="nucleotide sequence ID" value="XM_016035533.4"/>
</dbReference>
<organism evidence="10 11">
    <name type="scientific">Ziziphus jujuba</name>
    <name type="common">Chinese jujube</name>
    <name type="synonym">Ziziphus sativa</name>
    <dbReference type="NCBI Taxonomy" id="326968"/>
    <lineage>
        <taxon>Eukaryota</taxon>
        <taxon>Viridiplantae</taxon>
        <taxon>Streptophyta</taxon>
        <taxon>Embryophyta</taxon>
        <taxon>Tracheophyta</taxon>
        <taxon>Spermatophyta</taxon>
        <taxon>Magnoliopsida</taxon>
        <taxon>eudicotyledons</taxon>
        <taxon>Gunneridae</taxon>
        <taxon>Pentapetalae</taxon>
        <taxon>rosids</taxon>
        <taxon>fabids</taxon>
        <taxon>Rosales</taxon>
        <taxon>Rhamnaceae</taxon>
        <taxon>Paliureae</taxon>
        <taxon>Ziziphus</taxon>
    </lineage>
</organism>
<gene>
    <name evidence="11" type="primary">LOC107425526</name>
</gene>
<dbReference type="PROSITE" id="PS50088">
    <property type="entry name" value="ANK_REPEAT"/>
    <property type="match status" value="3"/>
</dbReference>
<keyword evidence="4 8" id="KW-1133">Transmembrane helix</keyword>